<name>A0A931B5D4_9ACTN</name>
<dbReference type="InterPro" id="IPR039422">
    <property type="entry name" value="MarR/SlyA-like"/>
</dbReference>
<dbReference type="Proteomes" id="UP000657385">
    <property type="component" value="Unassembled WGS sequence"/>
</dbReference>
<evidence type="ECO:0000256" key="2">
    <source>
        <dbReference type="ARBA" id="ARBA00023125"/>
    </source>
</evidence>
<dbReference type="EMBL" id="JADPRT010000008">
    <property type="protein sequence ID" value="MBF9070496.1"/>
    <property type="molecule type" value="Genomic_DNA"/>
</dbReference>
<keyword evidence="2" id="KW-0238">DNA-binding</keyword>
<dbReference type="Gene3D" id="1.10.10.10">
    <property type="entry name" value="Winged helix-like DNA-binding domain superfamily/Winged helix DNA-binding domain"/>
    <property type="match status" value="1"/>
</dbReference>
<dbReference type="PANTHER" id="PTHR33164">
    <property type="entry name" value="TRANSCRIPTIONAL REGULATOR, MARR FAMILY"/>
    <property type="match status" value="1"/>
</dbReference>
<comment type="caution">
    <text evidence="5">The sequence shown here is derived from an EMBL/GenBank/DDBJ whole genome shotgun (WGS) entry which is preliminary data.</text>
</comment>
<dbReference type="GO" id="GO:0003677">
    <property type="term" value="F:DNA binding"/>
    <property type="evidence" value="ECO:0007669"/>
    <property type="project" value="UniProtKB-KW"/>
</dbReference>
<dbReference type="PANTHER" id="PTHR33164:SF99">
    <property type="entry name" value="MARR FAMILY REGULATORY PROTEIN"/>
    <property type="match status" value="1"/>
</dbReference>
<dbReference type="PROSITE" id="PS01117">
    <property type="entry name" value="HTH_MARR_1"/>
    <property type="match status" value="1"/>
</dbReference>
<keyword evidence="3" id="KW-0804">Transcription</keyword>
<dbReference type="RefSeq" id="WP_196195663.1">
    <property type="nucleotide sequence ID" value="NZ_JADPRT010000008.1"/>
</dbReference>
<dbReference type="Pfam" id="PF12802">
    <property type="entry name" value="MarR_2"/>
    <property type="match status" value="1"/>
</dbReference>
<evidence type="ECO:0000256" key="1">
    <source>
        <dbReference type="ARBA" id="ARBA00023015"/>
    </source>
</evidence>
<dbReference type="GO" id="GO:0006950">
    <property type="term" value="P:response to stress"/>
    <property type="evidence" value="ECO:0007669"/>
    <property type="project" value="TreeGrafter"/>
</dbReference>
<gene>
    <name evidence="5" type="ORF">I2501_20950</name>
</gene>
<feature type="domain" description="HTH marR-type" evidence="4">
    <location>
        <begin position="5"/>
        <end position="135"/>
    </location>
</feature>
<dbReference type="InterPro" id="IPR036388">
    <property type="entry name" value="WH-like_DNA-bd_sf"/>
</dbReference>
<organism evidence="5 6">
    <name type="scientific">Streptacidiphilus fuscans</name>
    <dbReference type="NCBI Taxonomy" id="2789292"/>
    <lineage>
        <taxon>Bacteria</taxon>
        <taxon>Bacillati</taxon>
        <taxon>Actinomycetota</taxon>
        <taxon>Actinomycetes</taxon>
        <taxon>Kitasatosporales</taxon>
        <taxon>Streptomycetaceae</taxon>
        <taxon>Streptacidiphilus</taxon>
    </lineage>
</organism>
<dbReference type="InterPro" id="IPR000835">
    <property type="entry name" value="HTH_MarR-typ"/>
</dbReference>
<evidence type="ECO:0000313" key="6">
    <source>
        <dbReference type="Proteomes" id="UP000657385"/>
    </source>
</evidence>
<evidence type="ECO:0000313" key="5">
    <source>
        <dbReference type="EMBL" id="MBF9070496.1"/>
    </source>
</evidence>
<accession>A0A931B5D4</accession>
<sequence>MSTSKAELMDVIAAVGGAYYQDFAVVAARHGLTPVQAKVLGAAVRGPLPMRAVAEALVCDASNVTGIVDRLESRGLVRREPGPQDRRIKIVTATEEGRAALLAVREDMQVVHDALDLLDESERDQLHGILQKLLPELSRATAPGRV</sequence>
<evidence type="ECO:0000259" key="4">
    <source>
        <dbReference type="PROSITE" id="PS50995"/>
    </source>
</evidence>
<reference evidence="5" key="1">
    <citation type="submission" date="2020-11" db="EMBL/GenBank/DDBJ databases">
        <title>Isolation and identification of active actinomycetes.</title>
        <authorList>
            <person name="Yu B."/>
        </authorList>
    </citation>
    <scope>NUCLEOTIDE SEQUENCE</scope>
    <source>
        <strain evidence="5">NEAU-YB345</strain>
    </source>
</reference>
<dbReference type="PROSITE" id="PS50995">
    <property type="entry name" value="HTH_MARR_2"/>
    <property type="match status" value="1"/>
</dbReference>
<evidence type="ECO:0000256" key="3">
    <source>
        <dbReference type="ARBA" id="ARBA00023163"/>
    </source>
</evidence>
<dbReference type="GO" id="GO:0003700">
    <property type="term" value="F:DNA-binding transcription factor activity"/>
    <property type="evidence" value="ECO:0007669"/>
    <property type="project" value="InterPro"/>
</dbReference>
<dbReference type="SUPFAM" id="SSF46785">
    <property type="entry name" value="Winged helix' DNA-binding domain"/>
    <property type="match status" value="1"/>
</dbReference>
<dbReference type="SMART" id="SM00347">
    <property type="entry name" value="HTH_MARR"/>
    <property type="match status" value="1"/>
</dbReference>
<keyword evidence="6" id="KW-1185">Reference proteome</keyword>
<protein>
    <submittedName>
        <fullName evidence="5">MarR family transcriptional regulator</fullName>
    </submittedName>
</protein>
<keyword evidence="1" id="KW-0805">Transcription regulation</keyword>
<dbReference type="InterPro" id="IPR036390">
    <property type="entry name" value="WH_DNA-bd_sf"/>
</dbReference>
<dbReference type="InterPro" id="IPR023187">
    <property type="entry name" value="Tscrpt_reg_MarR-type_CS"/>
</dbReference>
<dbReference type="PRINTS" id="PR00598">
    <property type="entry name" value="HTHMARR"/>
</dbReference>
<proteinExistence type="predicted"/>
<dbReference type="AlphaFoldDB" id="A0A931B5D4"/>